<dbReference type="Proteomes" id="UP000007635">
    <property type="component" value="Chromosome I"/>
</dbReference>
<name>G3PP80_GASAC</name>
<dbReference type="eggNOG" id="KOG0157">
    <property type="taxonomic scope" value="Eukaryota"/>
</dbReference>
<dbReference type="GO" id="GO:0005506">
    <property type="term" value="F:iron ion binding"/>
    <property type="evidence" value="ECO:0007669"/>
    <property type="project" value="InterPro"/>
</dbReference>
<keyword evidence="9" id="KW-0560">Oxidoreductase</keyword>
<accession>G3PP80</accession>
<keyword evidence="10" id="KW-0812">Transmembrane</keyword>
<keyword evidence="4 8" id="KW-0408">Iron</keyword>
<dbReference type="AlphaFoldDB" id="G3PP80"/>
<keyword evidence="10" id="KW-1133">Transmembrane helix</keyword>
<dbReference type="PANTHER" id="PTHR24291">
    <property type="entry name" value="CYTOCHROME P450 FAMILY 4"/>
    <property type="match status" value="1"/>
</dbReference>
<evidence type="ECO:0000313" key="12">
    <source>
        <dbReference type="Proteomes" id="UP000007635"/>
    </source>
</evidence>
<keyword evidence="9" id="KW-0503">Monooxygenase</keyword>
<dbReference type="Pfam" id="PF00067">
    <property type="entry name" value="p450"/>
    <property type="match status" value="2"/>
</dbReference>
<sequence>MSLLPLVLSWTGLGQVLLVLGSGLGAVVAFWTTRLLLRHAWYTHRLSCFSKPRANSWLLGHLGQMQSSEEGLLQVDDLVHKYKHSCSWFLGPFYHLVRLFHPDYVKPLLMAPASITMKDELIYGHLRPWLGQSLLLCNGEEWSRRRRLLTPAFHFDILKNYVAKFNTSTNTLHDKWRQVVAEGSTALEMFDHITLMTLDSLLKCAFSYDSDCQRSVSEYVSAVVELSDLIIERRHKILHHWDWFYWRTEQGKRFRKALGVVHGYGSRTGDADGQGLTDEEVQAEANTFMFAGHDTTASAISWTLYNLARHDHYQDKCRQEVMDLMQGRDRHQIEWEDLSNLPFTTMCIRESLRLHAPVQAVTRTYTRDMELPGHRTVPAGAICLVSIYGTHHNPAVWTDPHEFRPQRFDPTRTADRPSHAFIPFSSGPRNCIGQKFALAQLRVVVALTLLRFRLTPGENPDLGTGTRPGGVRRLPQLVLRAEGGLWLRVEPLNPEELEDE</sequence>
<dbReference type="InterPro" id="IPR050196">
    <property type="entry name" value="Cytochrome_P450_Monoox"/>
</dbReference>
<evidence type="ECO:0000256" key="9">
    <source>
        <dbReference type="RuleBase" id="RU000461"/>
    </source>
</evidence>
<evidence type="ECO:0000256" key="4">
    <source>
        <dbReference type="ARBA" id="ARBA00023004"/>
    </source>
</evidence>
<keyword evidence="2 8" id="KW-0349">Heme</keyword>
<comment type="catalytic activity">
    <reaction evidence="6">
        <text>testosterone + 3 reduced [NADPH--hemoprotein reductase] + 3 O2 = 17beta-estradiol + formate + 3 oxidized [NADPH--hemoprotein reductase] + 4 H2O + 4 H(+)</text>
        <dbReference type="Rhea" id="RHEA:38191"/>
        <dbReference type="Rhea" id="RHEA-COMP:11964"/>
        <dbReference type="Rhea" id="RHEA-COMP:11965"/>
        <dbReference type="ChEBI" id="CHEBI:15377"/>
        <dbReference type="ChEBI" id="CHEBI:15378"/>
        <dbReference type="ChEBI" id="CHEBI:15379"/>
        <dbReference type="ChEBI" id="CHEBI:15740"/>
        <dbReference type="ChEBI" id="CHEBI:16469"/>
        <dbReference type="ChEBI" id="CHEBI:17347"/>
        <dbReference type="ChEBI" id="CHEBI:57618"/>
        <dbReference type="ChEBI" id="CHEBI:58210"/>
        <dbReference type="EC" id="1.14.14.14"/>
    </reaction>
</comment>
<dbReference type="InterPro" id="IPR017972">
    <property type="entry name" value="Cyt_P450_CS"/>
</dbReference>
<reference evidence="11" key="2">
    <citation type="submission" date="2025-08" db="UniProtKB">
        <authorList>
            <consortium name="Ensembl"/>
        </authorList>
    </citation>
    <scope>IDENTIFICATION</scope>
</reference>
<evidence type="ECO:0000256" key="5">
    <source>
        <dbReference type="ARBA" id="ARBA00037202"/>
    </source>
</evidence>
<keyword evidence="10" id="KW-0472">Membrane</keyword>
<dbReference type="PANTHER" id="PTHR24291:SF210">
    <property type="entry name" value="CYTOCHROME P450 FAMILY 4 SUBFAMILY F MEMBER 11"/>
    <property type="match status" value="1"/>
</dbReference>
<dbReference type="SUPFAM" id="SSF48264">
    <property type="entry name" value="Cytochrome P450"/>
    <property type="match status" value="1"/>
</dbReference>
<evidence type="ECO:0000313" key="11">
    <source>
        <dbReference type="Ensembl" id="ENSGACP00000019413.2"/>
    </source>
</evidence>
<dbReference type="Gene3D" id="1.10.630.10">
    <property type="entry name" value="Cytochrome P450"/>
    <property type="match status" value="1"/>
</dbReference>
<comment type="cofactor">
    <cofactor evidence="8">
        <name>heme</name>
        <dbReference type="ChEBI" id="CHEBI:30413"/>
    </cofactor>
</comment>
<dbReference type="PRINTS" id="PR00465">
    <property type="entry name" value="EP450IV"/>
</dbReference>
<evidence type="ECO:0000256" key="10">
    <source>
        <dbReference type="SAM" id="Phobius"/>
    </source>
</evidence>
<evidence type="ECO:0008006" key="13">
    <source>
        <dbReference type="Google" id="ProtNLM"/>
    </source>
</evidence>
<evidence type="ECO:0000256" key="7">
    <source>
        <dbReference type="ARBA" id="ARBA00048642"/>
    </source>
</evidence>
<comment type="catalytic activity">
    <reaction evidence="7">
        <text>androst-4-ene-3,17-dione + 3 reduced [NADPH--hemoprotein reductase] + 3 O2 = estrone + formate + 3 oxidized [NADPH--hemoprotein reductase] + 4 H2O + 4 H(+)</text>
        <dbReference type="Rhea" id="RHEA:38195"/>
        <dbReference type="Rhea" id="RHEA-COMP:11964"/>
        <dbReference type="Rhea" id="RHEA-COMP:11965"/>
        <dbReference type="ChEBI" id="CHEBI:15377"/>
        <dbReference type="ChEBI" id="CHEBI:15378"/>
        <dbReference type="ChEBI" id="CHEBI:15379"/>
        <dbReference type="ChEBI" id="CHEBI:15740"/>
        <dbReference type="ChEBI" id="CHEBI:16422"/>
        <dbReference type="ChEBI" id="CHEBI:17263"/>
        <dbReference type="ChEBI" id="CHEBI:57618"/>
        <dbReference type="ChEBI" id="CHEBI:58210"/>
        <dbReference type="EC" id="1.14.14.14"/>
    </reaction>
</comment>
<feature type="binding site" description="axial binding residue" evidence="8">
    <location>
        <position position="431"/>
    </location>
    <ligand>
        <name>heme</name>
        <dbReference type="ChEBI" id="CHEBI:30413"/>
    </ligand>
    <ligandPart>
        <name>Fe</name>
        <dbReference type="ChEBI" id="CHEBI:18248"/>
    </ligandPart>
</feature>
<dbReference type="InterPro" id="IPR002403">
    <property type="entry name" value="Cyt_P450_E_grp-IV"/>
</dbReference>
<reference evidence="11 12" key="1">
    <citation type="journal article" date="2021" name="G3 (Bethesda)">
        <title>Improved contiguity of the threespine stickleback genome using long-read sequencing.</title>
        <authorList>
            <person name="Nath S."/>
            <person name="Shaw D.E."/>
            <person name="White M.A."/>
        </authorList>
    </citation>
    <scope>NUCLEOTIDE SEQUENCE [LARGE SCALE GENOMIC DNA]</scope>
    <source>
        <strain evidence="11 12">Lake Benthic</strain>
    </source>
</reference>
<dbReference type="GO" id="GO:0070330">
    <property type="term" value="F:aromatase activity"/>
    <property type="evidence" value="ECO:0007669"/>
    <property type="project" value="UniProtKB-EC"/>
</dbReference>
<dbReference type="GO" id="GO:0020037">
    <property type="term" value="F:heme binding"/>
    <property type="evidence" value="ECO:0007669"/>
    <property type="project" value="InterPro"/>
</dbReference>
<evidence type="ECO:0000256" key="1">
    <source>
        <dbReference type="ARBA" id="ARBA00010617"/>
    </source>
</evidence>
<dbReference type="InterPro" id="IPR001128">
    <property type="entry name" value="Cyt_P450"/>
</dbReference>
<dbReference type="OrthoDB" id="1470350at2759"/>
<dbReference type="OMA" id="HEPNWQL"/>
<dbReference type="Bgee" id="ENSGACG00000014669">
    <property type="expression patterns" value="Expressed in head kidney and 3 other cell types or tissues"/>
</dbReference>
<dbReference type="Ensembl" id="ENSGACT00000019452.2">
    <property type="protein sequence ID" value="ENSGACP00000019413.2"/>
    <property type="gene ID" value="ENSGACG00000014669.2"/>
</dbReference>
<evidence type="ECO:0000256" key="3">
    <source>
        <dbReference type="ARBA" id="ARBA00022723"/>
    </source>
</evidence>
<feature type="transmembrane region" description="Helical" evidence="10">
    <location>
        <begin position="12"/>
        <end position="37"/>
    </location>
</feature>
<dbReference type="InParanoid" id="G3PP80"/>
<comment type="function">
    <text evidence="5">Catalyzes the formation of aromatic C18 estrogens from C19 androgens.</text>
</comment>
<dbReference type="PROSITE" id="PS00086">
    <property type="entry name" value="CYTOCHROME_P450"/>
    <property type="match status" value="1"/>
</dbReference>
<dbReference type="PRINTS" id="PR00385">
    <property type="entry name" value="P450"/>
</dbReference>
<keyword evidence="3 8" id="KW-0479">Metal-binding</keyword>
<evidence type="ECO:0000256" key="8">
    <source>
        <dbReference type="PIRSR" id="PIRSR602403-1"/>
    </source>
</evidence>
<dbReference type="InterPro" id="IPR036396">
    <property type="entry name" value="Cyt_P450_sf"/>
</dbReference>
<protein>
    <recommendedName>
        <fullName evidence="13">Cytochrome P450 family 4 subfamily F member 8</fullName>
    </recommendedName>
</protein>
<evidence type="ECO:0000256" key="6">
    <source>
        <dbReference type="ARBA" id="ARBA00047938"/>
    </source>
</evidence>
<dbReference type="STRING" id="69293.ENSGACP00000019413"/>
<organism evidence="11 12">
    <name type="scientific">Gasterosteus aculeatus aculeatus</name>
    <name type="common">three-spined stickleback</name>
    <dbReference type="NCBI Taxonomy" id="481459"/>
    <lineage>
        <taxon>Eukaryota</taxon>
        <taxon>Metazoa</taxon>
        <taxon>Chordata</taxon>
        <taxon>Craniata</taxon>
        <taxon>Vertebrata</taxon>
        <taxon>Euteleostomi</taxon>
        <taxon>Actinopterygii</taxon>
        <taxon>Neopterygii</taxon>
        <taxon>Teleostei</taxon>
        <taxon>Neoteleostei</taxon>
        <taxon>Acanthomorphata</taxon>
        <taxon>Eupercaria</taxon>
        <taxon>Perciformes</taxon>
        <taxon>Cottioidei</taxon>
        <taxon>Gasterosteales</taxon>
        <taxon>Gasterosteidae</taxon>
        <taxon>Gasterosteus</taxon>
    </lineage>
</organism>
<proteinExistence type="inferred from homology"/>
<comment type="similarity">
    <text evidence="1 9">Belongs to the cytochrome P450 family.</text>
</comment>
<evidence type="ECO:0000256" key="2">
    <source>
        <dbReference type="ARBA" id="ARBA00022617"/>
    </source>
</evidence>
<dbReference type="GeneTree" id="ENSGT00940000155021"/>
<reference evidence="11" key="3">
    <citation type="submission" date="2025-09" db="UniProtKB">
        <authorList>
            <consortium name="Ensembl"/>
        </authorList>
    </citation>
    <scope>IDENTIFICATION</scope>
</reference>
<keyword evidence="12" id="KW-1185">Reference proteome</keyword>